<name>A0A6I9VRB7_9HYME</name>
<feature type="compositionally biased region" description="Basic and acidic residues" evidence="1">
    <location>
        <begin position="467"/>
        <end position="493"/>
    </location>
</feature>
<dbReference type="Proteomes" id="UP000504615">
    <property type="component" value="Unplaced"/>
</dbReference>
<dbReference type="OrthoDB" id="6263678at2759"/>
<dbReference type="AlphaFoldDB" id="A0A6I9VRB7"/>
<dbReference type="RefSeq" id="XP_011631389.1">
    <property type="nucleotide sequence ID" value="XM_011633087.2"/>
</dbReference>
<dbReference type="Pfam" id="PF15244">
    <property type="entry name" value="HSD3"/>
    <property type="match status" value="1"/>
</dbReference>
<dbReference type="GeneID" id="105423361"/>
<feature type="compositionally biased region" description="Low complexity" evidence="1">
    <location>
        <begin position="441"/>
        <end position="457"/>
    </location>
</feature>
<evidence type="ECO:0000313" key="2">
    <source>
        <dbReference type="Proteomes" id="UP000504615"/>
    </source>
</evidence>
<dbReference type="GO" id="GO:0000226">
    <property type="term" value="P:microtubule cytoskeleton organization"/>
    <property type="evidence" value="ECO:0007669"/>
    <property type="project" value="TreeGrafter"/>
</dbReference>
<keyword evidence="2" id="KW-1185">Reference proteome</keyword>
<protein>
    <submittedName>
        <fullName evidence="3">Uncharacterized protein LOC105423361 isoform X1</fullName>
    </submittedName>
</protein>
<evidence type="ECO:0000256" key="1">
    <source>
        <dbReference type="SAM" id="MobiDB-lite"/>
    </source>
</evidence>
<proteinExistence type="predicted"/>
<accession>A0A6I9VRB7</accession>
<gene>
    <name evidence="3" type="primary">LOC105423361</name>
</gene>
<feature type="region of interest" description="Disordered" evidence="1">
    <location>
        <begin position="434"/>
        <end position="493"/>
    </location>
</feature>
<dbReference type="InterPro" id="IPR029357">
    <property type="entry name" value="SPATA7"/>
</dbReference>
<dbReference type="PANTHER" id="PTHR14917">
    <property type="entry name" value="SPERMATOGENESIS-ASSOCIATED PROTEIN 7"/>
    <property type="match status" value="1"/>
</dbReference>
<organism evidence="2 3">
    <name type="scientific">Pogonomyrmex barbatus</name>
    <name type="common">red harvester ant</name>
    <dbReference type="NCBI Taxonomy" id="144034"/>
    <lineage>
        <taxon>Eukaryota</taxon>
        <taxon>Metazoa</taxon>
        <taxon>Ecdysozoa</taxon>
        <taxon>Arthropoda</taxon>
        <taxon>Hexapoda</taxon>
        <taxon>Insecta</taxon>
        <taxon>Pterygota</taxon>
        <taxon>Neoptera</taxon>
        <taxon>Endopterygota</taxon>
        <taxon>Hymenoptera</taxon>
        <taxon>Apocrita</taxon>
        <taxon>Aculeata</taxon>
        <taxon>Formicoidea</taxon>
        <taxon>Formicidae</taxon>
        <taxon>Myrmicinae</taxon>
        <taxon>Pogonomyrmex</taxon>
    </lineage>
</organism>
<dbReference type="KEGG" id="pbar:105423361"/>
<reference evidence="3" key="1">
    <citation type="submission" date="2025-08" db="UniProtKB">
        <authorList>
            <consortium name="RefSeq"/>
        </authorList>
    </citation>
    <scope>IDENTIFICATION</scope>
</reference>
<evidence type="ECO:0000313" key="3">
    <source>
        <dbReference type="RefSeq" id="XP_011631389.1"/>
    </source>
</evidence>
<dbReference type="PANTHER" id="PTHR14917:SF4">
    <property type="entry name" value="SPERMATOGENESIS-ASSOCIATED 7"/>
    <property type="match status" value="1"/>
</dbReference>
<dbReference type="GO" id="GO:0036064">
    <property type="term" value="C:ciliary basal body"/>
    <property type="evidence" value="ECO:0007669"/>
    <property type="project" value="TreeGrafter"/>
</dbReference>
<sequence length="493" mass="57545">MTRFIRKEVNLKSSVYNPTGQNYFEQLAAYNAMSSHLQRILLAKSVVDTRNKNYLKKNRRCKVQEINDSRVCLRLETIDDGIDKLAYDIQHHPMDILRIDLNVKHSDCCNCNSDRQPRIGNRRLYYETINQMDCRRRLMSKTRRISPIRVRLPKRKKFLVPNFVCKREPKCTRKISHIIRPSTCFSPRRQKINDHRLVSSVSQCYDFDEQYTNSHLSKLTSKQEEKKYIKFVYDITKEIMQRGLYTDKELQDVFEKHIDQYKGILNTNKMLYEIYKLKDSLNIADEDTDEELEDLIQAQKLLTISEIRPPTPPKILDENKIMEKLESFQKMMKIEKSSNAIKKSVTLIDANPELLVTERDVLMSLVEIGLDPKQIQQICKNLRYKSKDVDLIEAAQIDVDTLYPSDFEMSNLEELEELEDNDRQVSAVTDIESVHDDSVVDDSVNSSTKQEASSSTSNLISVQDATVETKETTESEKTHHELEITSEHDETKS</sequence>
<dbReference type="GO" id="GO:0005930">
    <property type="term" value="C:axoneme"/>
    <property type="evidence" value="ECO:0007669"/>
    <property type="project" value="TreeGrafter"/>
</dbReference>